<protein>
    <submittedName>
        <fullName evidence="2">Uncharacterized protein</fullName>
    </submittedName>
</protein>
<dbReference type="AlphaFoldDB" id="A0A182MAH2"/>
<sequence>MMTSNNNPDTVQEPHTGGSTLDNDQIPDHFVARSVAVLFVSQRGLQLRKFHSLLPSGSGATYTIQFCDLERWSPHQKLASIGLTPDYCSSTDTTDSTGSNRTVQHSNLVRFVDASPSTTNDGKRTTKPEG</sequence>
<name>A0A182MAH2_9DIPT</name>
<proteinExistence type="predicted"/>
<feature type="region of interest" description="Disordered" evidence="1">
    <location>
        <begin position="86"/>
        <end position="130"/>
    </location>
</feature>
<reference evidence="2" key="2">
    <citation type="submission" date="2020-05" db="UniProtKB">
        <authorList>
            <consortium name="EnsemblMetazoa"/>
        </authorList>
    </citation>
    <scope>IDENTIFICATION</scope>
    <source>
        <strain evidence="2">A-37</strain>
    </source>
</reference>
<feature type="compositionally biased region" description="Low complexity" evidence="1">
    <location>
        <begin position="89"/>
        <end position="99"/>
    </location>
</feature>
<reference evidence="3" key="1">
    <citation type="submission" date="2013-09" db="EMBL/GenBank/DDBJ databases">
        <title>The Genome Sequence of Anopheles culicifacies species A.</title>
        <authorList>
            <consortium name="The Broad Institute Genomics Platform"/>
            <person name="Neafsey D.E."/>
            <person name="Besansky N."/>
            <person name="Howell P."/>
            <person name="Walton C."/>
            <person name="Young S.K."/>
            <person name="Zeng Q."/>
            <person name="Gargeya S."/>
            <person name="Fitzgerald M."/>
            <person name="Haas B."/>
            <person name="Abouelleil A."/>
            <person name="Allen A.W."/>
            <person name="Alvarado L."/>
            <person name="Arachchi H.M."/>
            <person name="Berlin A.M."/>
            <person name="Chapman S.B."/>
            <person name="Gainer-Dewar J."/>
            <person name="Goldberg J."/>
            <person name="Griggs A."/>
            <person name="Gujja S."/>
            <person name="Hansen M."/>
            <person name="Howarth C."/>
            <person name="Imamovic A."/>
            <person name="Ireland A."/>
            <person name="Larimer J."/>
            <person name="McCowan C."/>
            <person name="Murphy C."/>
            <person name="Pearson M."/>
            <person name="Poon T.W."/>
            <person name="Priest M."/>
            <person name="Roberts A."/>
            <person name="Saif S."/>
            <person name="Shea T."/>
            <person name="Sisk P."/>
            <person name="Sykes S."/>
            <person name="Wortman J."/>
            <person name="Nusbaum C."/>
            <person name="Birren B."/>
        </authorList>
    </citation>
    <scope>NUCLEOTIDE SEQUENCE [LARGE SCALE GENOMIC DNA]</scope>
    <source>
        <strain evidence="3">A-37</strain>
    </source>
</reference>
<dbReference type="Proteomes" id="UP000075883">
    <property type="component" value="Unassembled WGS sequence"/>
</dbReference>
<evidence type="ECO:0000313" key="2">
    <source>
        <dbReference type="EnsemblMetazoa" id="ACUA013476-PA"/>
    </source>
</evidence>
<organism evidence="2 3">
    <name type="scientific">Anopheles culicifacies</name>
    <dbReference type="NCBI Taxonomy" id="139723"/>
    <lineage>
        <taxon>Eukaryota</taxon>
        <taxon>Metazoa</taxon>
        <taxon>Ecdysozoa</taxon>
        <taxon>Arthropoda</taxon>
        <taxon>Hexapoda</taxon>
        <taxon>Insecta</taxon>
        <taxon>Pterygota</taxon>
        <taxon>Neoptera</taxon>
        <taxon>Endopterygota</taxon>
        <taxon>Diptera</taxon>
        <taxon>Nematocera</taxon>
        <taxon>Culicoidea</taxon>
        <taxon>Culicidae</taxon>
        <taxon>Anophelinae</taxon>
        <taxon>Anopheles</taxon>
        <taxon>culicifacies species complex</taxon>
    </lineage>
</organism>
<accession>A0A182MAH2</accession>
<evidence type="ECO:0000256" key="1">
    <source>
        <dbReference type="SAM" id="MobiDB-lite"/>
    </source>
</evidence>
<keyword evidence="3" id="KW-1185">Reference proteome</keyword>
<dbReference type="VEuPathDB" id="VectorBase:ACUA013476"/>
<evidence type="ECO:0000313" key="3">
    <source>
        <dbReference type="Proteomes" id="UP000075883"/>
    </source>
</evidence>
<dbReference type="EMBL" id="AXCM01000384">
    <property type="status" value="NOT_ANNOTATED_CDS"/>
    <property type="molecule type" value="Genomic_DNA"/>
</dbReference>
<feature type="region of interest" description="Disordered" evidence="1">
    <location>
        <begin position="1"/>
        <end position="25"/>
    </location>
</feature>
<feature type="compositionally biased region" description="Polar residues" evidence="1">
    <location>
        <begin position="1"/>
        <end position="10"/>
    </location>
</feature>
<feature type="compositionally biased region" description="Basic and acidic residues" evidence="1">
    <location>
        <begin position="121"/>
        <end position="130"/>
    </location>
</feature>
<dbReference type="EnsemblMetazoa" id="ACUA013476-RA">
    <property type="protein sequence ID" value="ACUA013476-PA"/>
    <property type="gene ID" value="ACUA013476"/>
</dbReference>